<dbReference type="EMBL" id="PGXC01000001">
    <property type="protein sequence ID" value="PKK92315.1"/>
    <property type="molecule type" value="Genomic_DNA"/>
</dbReference>
<dbReference type="AlphaFoldDB" id="A0A2N1PVE2"/>
<comment type="caution">
    <text evidence="1">The sequence shown here is derived from an EMBL/GenBank/DDBJ whole genome shotgun (WGS) entry which is preliminary data.</text>
</comment>
<dbReference type="Proteomes" id="UP000233256">
    <property type="component" value="Unassembled WGS sequence"/>
</dbReference>
<name>A0A2N1PVE2_9BACT</name>
<protein>
    <submittedName>
        <fullName evidence="1">Uncharacterized protein</fullName>
    </submittedName>
</protein>
<accession>A0A2N1PVE2</accession>
<reference evidence="1 2" key="1">
    <citation type="journal article" date="2017" name="ISME J.">
        <title>Potential for microbial H2 and metal transformations associated with novel bacteria and archaea in deep terrestrial subsurface sediments.</title>
        <authorList>
            <person name="Hernsdorf A.W."/>
            <person name="Amano Y."/>
            <person name="Miyakawa K."/>
            <person name="Ise K."/>
            <person name="Suzuki Y."/>
            <person name="Anantharaman K."/>
            <person name="Probst A."/>
            <person name="Burstein D."/>
            <person name="Thomas B.C."/>
            <person name="Banfield J.F."/>
        </authorList>
    </citation>
    <scope>NUCLEOTIDE SEQUENCE [LARGE SCALE GENOMIC DNA]</scope>
    <source>
        <strain evidence="1">HGW-Wallbacteria-1</strain>
    </source>
</reference>
<proteinExistence type="predicted"/>
<organism evidence="1 2">
    <name type="scientific">Candidatus Wallbacteria bacterium HGW-Wallbacteria-1</name>
    <dbReference type="NCBI Taxonomy" id="2013854"/>
    <lineage>
        <taxon>Bacteria</taxon>
        <taxon>Candidatus Walliibacteriota</taxon>
    </lineage>
</organism>
<evidence type="ECO:0000313" key="2">
    <source>
        <dbReference type="Proteomes" id="UP000233256"/>
    </source>
</evidence>
<evidence type="ECO:0000313" key="1">
    <source>
        <dbReference type="EMBL" id="PKK92315.1"/>
    </source>
</evidence>
<gene>
    <name evidence="1" type="ORF">CVV64_02555</name>
</gene>
<sequence length="61" mass="6828">MILLGTLSHLVWHNSTSPQYHLISAESANSGKLDIALLKIAVIPSHLEINHALDHRRRSHN</sequence>